<dbReference type="Gene3D" id="3.40.50.2000">
    <property type="entry name" value="Glycogen Phosphorylase B"/>
    <property type="match status" value="2"/>
</dbReference>
<protein>
    <submittedName>
        <fullName evidence="2">UDP:flavonoid glycosyltransferase YjiC, YdhE family</fullName>
    </submittedName>
</protein>
<dbReference type="PANTHER" id="PTHR48050">
    <property type="entry name" value="STEROL 3-BETA-GLUCOSYLTRANSFERASE"/>
    <property type="match status" value="1"/>
</dbReference>
<dbReference type="STRING" id="52441.SAMN05216302_104512"/>
<dbReference type="InterPro" id="IPR050426">
    <property type="entry name" value="Glycosyltransferase_28"/>
</dbReference>
<reference evidence="3" key="1">
    <citation type="submission" date="2016-10" db="EMBL/GenBank/DDBJ databases">
        <authorList>
            <person name="Varghese N."/>
            <person name="Submissions S."/>
        </authorList>
    </citation>
    <scope>NUCLEOTIDE SEQUENCE [LARGE SCALE GENOMIC DNA]</scope>
    <source>
        <strain evidence="3">Nm69</strain>
    </source>
</reference>
<organism evidence="2 3">
    <name type="scientific">Nitrosomonas aestuarii</name>
    <dbReference type="NCBI Taxonomy" id="52441"/>
    <lineage>
        <taxon>Bacteria</taxon>
        <taxon>Pseudomonadati</taxon>
        <taxon>Pseudomonadota</taxon>
        <taxon>Betaproteobacteria</taxon>
        <taxon>Nitrosomonadales</taxon>
        <taxon>Nitrosomonadaceae</taxon>
        <taxon>Nitrosomonas</taxon>
    </lineage>
</organism>
<proteinExistence type="predicted"/>
<dbReference type="RefSeq" id="WP_090702838.1">
    <property type="nucleotide sequence ID" value="NZ_FOSP01000045.1"/>
</dbReference>
<dbReference type="Proteomes" id="UP000199533">
    <property type="component" value="Unassembled WGS sequence"/>
</dbReference>
<sequence length="419" mass="46541">MRIGIQTWGSDGDILPFLALAEGLQAAGHQVTVAFTSVDNKDYSTISAKCGFQALKVFDRFEEGMDQAMTQIIATNDPLKQFILVMEKYFDPAVYDMYDASTQLCMDNEIVIGHMMNHTLLTAAEKYNRPRVVVALAPLAIRTKHIPLFGPNLGVLLNQITWRLGDYVGRKKLFSIANDIRNNEGLPPIKSLQRELYVSKDLTLIASSPSISIRQQDWGDNIQITGELNFKATDQKPSLPDDLEEFLNSGSAPIYITFGSISPYRAQETTELMLESVKKSGCRAIIQADWDNVHSVMEEDSIYKCNRLPHADVFPHCSLVVHHGGAGTTHTALRAGCPAIVVEHAFDQTFWGNELKRIGVAGKVLHRNSITAEQLAKAIKATLNSQEMKRNAMVIGEKMLAENGVETSVRLITERFETS</sequence>
<dbReference type="PANTHER" id="PTHR48050:SF13">
    <property type="entry name" value="STEROL 3-BETA-GLUCOSYLTRANSFERASE UGT80A2"/>
    <property type="match status" value="1"/>
</dbReference>
<evidence type="ECO:0000259" key="1">
    <source>
        <dbReference type="Pfam" id="PF06722"/>
    </source>
</evidence>
<dbReference type="AlphaFoldDB" id="A0A1I4FZM0"/>
<name>A0A1I4FZM0_9PROT</name>
<dbReference type="InterPro" id="IPR010610">
    <property type="entry name" value="EryCIII-like_C"/>
</dbReference>
<keyword evidence="2" id="KW-0808">Transferase</keyword>
<dbReference type="Pfam" id="PF06722">
    <property type="entry name" value="EryCIII-like_C"/>
    <property type="match status" value="1"/>
</dbReference>
<evidence type="ECO:0000313" key="2">
    <source>
        <dbReference type="EMBL" id="SFL23342.1"/>
    </source>
</evidence>
<evidence type="ECO:0000313" key="3">
    <source>
        <dbReference type="Proteomes" id="UP000199533"/>
    </source>
</evidence>
<accession>A0A1I4FZM0</accession>
<dbReference type="SUPFAM" id="SSF53756">
    <property type="entry name" value="UDP-Glycosyltransferase/glycogen phosphorylase"/>
    <property type="match status" value="1"/>
</dbReference>
<keyword evidence="3" id="KW-1185">Reference proteome</keyword>
<dbReference type="EMBL" id="FOSP01000045">
    <property type="protein sequence ID" value="SFL23342.1"/>
    <property type="molecule type" value="Genomic_DNA"/>
</dbReference>
<dbReference type="GO" id="GO:0017000">
    <property type="term" value="P:antibiotic biosynthetic process"/>
    <property type="evidence" value="ECO:0007669"/>
    <property type="project" value="UniProtKB-ARBA"/>
</dbReference>
<dbReference type="GO" id="GO:0008194">
    <property type="term" value="F:UDP-glycosyltransferase activity"/>
    <property type="evidence" value="ECO:0007669"/>
    <property type="project" value="InterPro"/>
</dbReference>
<dbReference type="FunFam" id="3.40.50.2000:FF:000009">
    <property type="entry name" value="Sterol 3-beta-glucosyltransferase UGT80A2"/>
    <property type="match status" value="1"/>
</dbReference>
<dbReference type="CDD" id="cd03784">
    <property type="entry name" value="GT1_Gtf-like"/>
    <property type="match status" value="1"/>
</dbReference>
<dbReference type="GO" id="GO:0016758">
    <property type="term" value="F:hexosyltransferase activity"/>
    <property type="evidence" value="ECO:0007669"/>
    <property type="project" value="UniProtKB-ARBA"/>
</dbReference>
<feature type="domain" description="Erythromycin biosynthesis protein CIII-like C-terminal" evidence="1">
    <location>
        <begin position="300"/>
        <end position="402"/>
    </location>
</feature>
<dbReference type="InterPro" id="IPR002213">
    <property type="entry name" value="UDP_glucos_trans"/>
</dbReference>
<dbReference type="OrthoDB" id="9805366at2"/>
<gene>
    <name evidence="2" type="ORF">SAMN05216302_104512</name>
</gene>